<keyword evidence="5" id="KW-0627">Porphyrin biosynthesis</keyword>
<dbReference type="NCBIfam" id="TIGR01470">
    <property type="entry name" value="cysG_Nterm"/>
    <property type="match status" value="1"/>
</dbReference>
<evidence type="ECO:0000256" key="2">
    <source>
        <dbReference type="ARBA" id="ARBA00012400"/>
    </source>
</evidence>
<dbReference type="PANTHER" id="PTHR35330">
    <property type="entry name" value="SIROHEME BIOSYNTHESIS PROTEIN MET8"/>
    <property type="match status" value="1"/>
</dbReference>
<comment type="pathway">
    <text evidence="1">Porphyrin-containing compound metabolism; siroheme biosynthesis; sirohydrochlorin from precorrin-2: step 1/1.</text>
</comment>
<dbReference type="EC" id="1.3.1.76" evidence="2"/>
<evidence type="ECO:0000256" key="1">
    <source>
        <dbReference type="ARBA" id="ARBA00005010"/>
    </source>
</evidence>
<dbReference type="EMBL" id="FZOC01000010">
    <property type="protein sequence ID" value="SNS25710.1"/>
    <property type="molecule type" value="Genomic_DNA"/>
</dbReference>
<dbReference type="GO" id="GO:0004325">
    <property type="term" value="F:ferrochelatase activity"/>
    <property type="evidence" value="ECO:0007669"/>
    <property type="project" value="InterPro"/>
</dbReference>
<dbReference type="GO" id="GO:0043115">
    <property type="term" value="F:precorrin-2 dehydrogenase activity"/>
    <property type="evidence" value="ECO:0007669"/>
    <property type="project" value="UniProtKB-EC"/>
</dbReference>
<name>A0A239D026_9BACT</name>
<reference evidence="8 9" key="1">
    <citation type="submission" date="2017-06" db="EMBL/GenBank/DDBJ databases">
        <authorList>
            <person name="Kim H.J."/>
            <person name="Triplett B.A."/>
        </authorList>
    </citation>
    <scope>NUCLEOTIDE SEQUENCE [LARGE SCALE GENOMIC DNA]</scope>
    <source>
        <strain evidence="8 9">DSM 13116</strain>
    </source>
</reference>
<dbReference type="PANTHER" id="PTHR35330:SF1">
    <property type="entry name" value="SIROHEME BIOSYNTHESIS PROTEIN MET8"/>
    <property type="match status" value="1"/>
</dbReference>
<dbReference type="Pfam" id="PF14824">
    <property type="entry name" value="Sirohm_synth_M"/>
    <property type="match status" value="1"/>
</dbReference>
<dbReference type="InterPro" id="IPR042518">
    <property type="entry name" value="SirC_C"/>
</dbReference>
<proteinExistence type="predicted"/>
<dbReference type="UniPathway" id="UPA00262">
    <property type="reaction ID" value="UER00222"/>
</dbReference>
<dbReference type="GO" id="GO:0019354">
    <property type="term" value="P:siroheme biosynthetic process"/>
    <property type="evidence" value="ECO:0007669"/>
    <property type="project" value="UniProtKB-UniPathway"/>
</dbReference>
<evidence type="ECO:0000256" key="4">
    <source>
        <dbReference type="ARBA" id="ARBA00023027"/>
    </source>
</evidence>
<gene>
    <name evidence="8" type="ORF">SAMN04488503_0049</name>
</gene>
<keyword evidence="3" id="KW-0560">Oxidoreductase</keyword>
<protein>
    <recommendedName>
        <fullName evidence="2">precorrin-2 dehydrogenase</fullName>
        <ecNumber evidence="2">1.3.1.76</ecNumber>
    </recommendedName>
</protein>
<keyword evidence="9" id="KW-1185">Reference proteome</keyword>
<evidence type="ECO:0000313" key="9">
    <source>
        <dbReference type="Proteomes" id="UP000198324"/>
    </source>
</evidence>
<sequence>MFVNLEGRHCLVVGAGQVGLRKIRSLAECGASPLTIIDTRQPDAALLELAKRPGVRLLNRRFEDSDLDGVFLAIAATSDGTLNRRIASSCTDRGVLCNVIDAPEAGNFIVPSSVVRGDLTIAVSTGGASPALTKRIRKDLQERFGEEYAQLLTLMGHLRPAVLAIGQGAPENATLFRTLVGSRLLEAFRREDRPLAESELVTILPRELHHLIPELLDGLA</sequence>
<dbReference type="InterPro" id="IPR036291">
    <property type="entry name" value="NAD(P)-bd_dom_sf"/>
</dbReference>
<evidence type="ECO:0000313" key="8">
    <source>
        <dbReference type="EMBL" id="SNS25710.1"/>
    </source>
</evidence>
<feature type="domain" description="Siroheme synthase central" evidence="7">
    <location>
        <begin position="116"/>
        <end position="142"/>
    </location>
</feature>
<dbReference type="InterPro" id="IPR028161">
    <property type="entry name" value="Met8-like"/>
</dbReference>
<dbReference type="Gene3D" id="1.10.8.610">
    <property type="entry name" value="SirC, precorrin-2 dehydrogenase, C-terminal helical domain-like"/>
    <property type="match status" value="1"/>
</dbReference>
<comment type="catalytic activity">
    <reaction evidence="6">
        <text>precorrin-2 + NAD(+) = sirohydrochlorin + NADH + 2 H(+)</text>
        <dbReference type="Rhea" id="RHEA:15613"/>
        <dbReference type="ChEBI" id="CHEBI:15378"/>
        <dbReference type="ChEBI" id="CHEBI:57540"/>
        <dbReference type="ChEBI" id="CHEBI:57945"/>
        <dbReference type="ChEBI" id="CHEBI:58351"/>
        <dbReference type="ChEBI" id="CHEBI:58827"/>
        <dbReference type="EC" id="1.3.1.76"/>
    </reaction>
</comment>
<organism evidence="8 9">
    <name type="scientific">Humidesulfovibrio mexicanus</name>
    <dbReference type="NCBI Taxonomy" id="147047"/>
    <lineage>
        <taxon>Bacteria</taxon>
        <taxon>Pseudomonadati</taxon>
        <taxon>Thermodesulfobacteriota</taxon>
        <taxon>Desulfovibrionia</taxon>
        <taxon>Desulfovibrionales</taxon>
        <taxon>Desulfovibrionaceae</taxon>
        <taxon>Humidesulfovibrio</taxon>
    </lineage>
</organism>
<dbReference type="SUPFAM" id="SSF75615">
    <property type="entry name" value="Siroheme synthase middle domains-like"/>
    <property type="match status" value="1"/>
</dbReference>
<evidence type="ECO:0000256" key="5">
    <source>
        <dbReference type="ARBA" id="ARBA00023244"/>
    </source>
</evidence>
<dbReference type="Pfam" id="PF13241">
    <property type="entry name" value="NAD_binding_7"/>
    <property type="match status" value="1"/>
</dbReference>
<dbReference type="Proteomes" id="UP000198324">
    <property type="component" value="Unassembled WGS sequence"/>
</dbReference>
<keyword evidence="4" id="KW-0520">NAD</keyword>
<evidence type="ECO:0000259" key="7">
    <source>
        <dbReference type="Pfam" id="PF14824"/>
    </source>
</evidence>
<dbReference type="SUPFAM" id="SSF51735">
    <property type="entry name" value="NAD(P)-binding Rossmann-fold domains"/>
    <property type="match status" value="1"/>
</dbReference>
<dbReference type="AlphaFoldDB" id="A0A239D026"/>
<evidence type="ECO:0000256" key="3">
    <source>
        <dbReference type="ARBA" id="ARBA00023002"/>
    </source>
</evidence>
<evidence type="ECO:0000256" key="6">
    <source>
        <dbReference type="ARBA" id="ARBA00047561"/>
    </source>
</evidence>
<dbReference type="InterPro" id="IPR028281">
    <property type="entry name" value="Sirohaem_synthase_central"/>
</dbReference>
<dbReference type="Gene3D" id="3.40.50.720">
    <property type="entry name" value="NAD(P)-binding Rossmann-like Domain"/>
    <property type="match status" value="1"/>
</dbReference>
<accession>A0A239D026</accession>
<dbReference type="InterPro" id="IPR006367">
    <property type="entry name" value="Sirohaem_synthase_N"/>
</dbReference>